<evidence type="ECO:0000256" key="11">
    <source>
        <dbReference type="ARBA" id="ARBA00023136"/>
    </source>
</evidence>
<feature type="transmembrane region" description="Helical" evidence="14">
    <location>
        <begin position="37"/>
        <end position="56"/>
    </location>
</feature>
<dbReference type="Gene3D" id="1.10.287.90">
    <property type="match status" value="1"/>
</dbReference>
<evidence type="ECO:0000313" key="17">
    <source>
        <dbReference type="Proteomes" id="UP000322110"/>
    </source>
</evidence>
<dbReference type="EMBL" id="VUKA01000012">
    <property type="protein sequence ID" value="KAA2212062.1"/>
    <property type="molecule type" value="Genomic_DNA"/>
</dbReference>
<name>A0A5B2TC34_9PROT</name>
<comment type="caution">
    <text evidence="16">The sequence shown here is derived from an EMBL/GenBank/DDBJ whole genome shotgun (WGS) entry which is preliminary data.</text>
</comment>
<dbReference type="InterPro" id="IPR036257">
    <property type="entry name" value="Cyt_c_oxidase_su2_TM_sf"/>
</dbReference>
<gene>
    <name evidence="16" type="ORF">F0Q34_17135</name>
</gene>
<dbReference type="GO" id="GO:0004129">
    <property type="term" value="F:cytochrome-c oxidase activity"/>
    <property type="evidence" value="ECO:0007669"/>
    <property type="project" value="UniProtKB-EC"/>
</dbReference>
<dbReference type="AlphaFoldDB" id="A0A5B2TC34"/>
<evidence type="ECO:0000256" key="2">
    <source>
        <dbReference type="ARBA" id="ARBA00007866"/>
    </source>
</evidence>
<keyword evidence="5 14" id="KW-0812">Transmembrane</keyword>
<evidence type="ECO:0000256" key="4">
    <source>
        <dbReference type="ARBA" id="ARBA00022448"/>
    </source>
</evidence>
<evidence type="ECO:0000256" key="3">
    <source>
        <dbReference type="ARBA" id="ARBA00012949"/>
    </source>
</evidence>
<dbReference type="GO" id="GO:0042773">
    <property type="term" value="P:ATP synthesis coupled electron transport"/>
    <property type="evidence" value="ECO:0007669"/>
    <property type="project" value="TreeGrafter"/>
</dbReference>
<keyword evidence="7" id="KW-1278">Translocase</keyword>
<evidence type="ECO:0000256" key="7">
    <source>
        <dbReference type="ARBA" id="ARBA00022967"/>
    </source>
</evidence>
<feature type="transmembrane region" description="Helical" evidence="14">
    <location>
        <begin position="118"/>
        <end position="139"/>
    </location>
</feature>
<evidence type="ECO:0000256" key="14">
    <source>
        <dbReference type="SAM" id="Phobius"/>
    </source>
</evidence>
<proteinExistence type="inferred from homology"/>
<evidence type="ECO:0000256" key="9">
    <source>
        <dbReference type="ARBA" id="ARBA00022989"/>
    </source>
</evidence>
<dbReference type="CDD" id="cd13919">
    <property type="entry name" value="CuRO_HCO_II_like_5"/>
    <property type="match status" value="1"/>
</dbReference>
<comment type="similarity">
    <text evidence="2">Belongs to the cytochrome c oxidase subunit 2 family.</text>
</comment>
<dbReference type="SUPFAM" id="SSF49503">
    <property type="entry name" value="Cupredoxins"/>
    <property type="match status" value="1"/>
</dbReference>
<dbReference type="PANTHER" id="PTHR22888">
    <property type="entry name" value="CYTOCHROME C OXIDASE, SUBUNIT II"/>
    <property type="match status" value="1"/>
</dbReference>
<keyword evidence="10" id="KW-0186">Copper</keyword>
<accession>A0A5B2TC34</accession>
<feature type="domain" description="Cytochrome oxidase subunit II copper A binding" evidence="15">
    <location>
        <begin position="147"/>
        <end position="290"/>
    </location>
</feature>
<evidence type="ECO:0000256" key="5">
    <source>
        <dbReference type="ARBA" id="ARBA00022692"/>
    </source>
</evidence>
<evidence type="ECO:0000256" key="13">
    <source>
        <dbReference type="SAM" id="MobiDB-lite"/>
    </source>
</evidence>
<organism evidence="16 17">
    <name type="scientific">Teichococcus oryzae</name>
    <dbReference type="NCBI Taxonomy" id="1608942"/>
    <lineage>
        <taxon>Bacteria</taxon>
        <taxon>Pseudomonadati</taxon>
        <taxon>Pseudomonadota</taxon>
        <taxon>Alphaproteobacteria</taxon>
        <taxon>Acetobacterales</taxon>
        <taxon>Roseomonadaceae</taxon>
        <taxon>Roseomonas</taxon>
    </lineage>
</organism>
<dbReference type="PANTHER" id="PTHR22888:SF9">
    <property type="entry name" value="CYTOCHROME C OXIDASE SUBUNIT 2"/>
    <property type="match status" value="1"/>
</dbReference>
<dbReference type="InterPro" id="IPR002429">
    <property type="entry name" value="CcO_II-like_C"/>
</dbReference>
<dbReference type="SUPFAM" id="SSF81464">
    <property type="entry name" value="Cytochrome c oxidase subunit II-like, transmembrane region"/>
    <property type="match status" value="1"/>
</dbReference>
<dbReference type="Pfam" id="PF00116">
    <property type="entry name" value="COX2"/>
    <property type="match status" value="1"/>
</dbReference>
<sequence>MWTGLACAFVSVATIFNLIRISFDEAEGKPPPWPGQAVPYALLAIAFCSVLFHVLSPWWWAPIASNWHYIDSAINLTFWITGIVFVAVMIFMAYCLFRFRHREGHRAEYEPESTRLELVLAVATSVGVATMLAPGLMVWNQFITSPSDTVEVEAVGQQWSWNFRLAGQDGRLGTTDIRAVQPVGNPLGISPADRHGQDDIVVEAEDLHLPVGKPVKLLLRSIDVLHSFYVPEFRTKMDLVPGMVTQFWFTPTRTGRFQILCAELCGVGHAIMRGWVVIDDEPAYQAWLGAQRTFASRGSPNIASSESVAAAGHGRTEKGPVHPAH</sequence>
<evidence type="ECO:0000256" key="12">
    <source>
        <dbReference type="ARBA" id="ARBA00047816"/>
    </source>
</evidence>
<feature type="region of interest" description="Disordered" evidence="13">
    <location>
        <begin position="305"/>
        <end position="325"/>
    </location>
</feature>
<comment type="catalytic activity">
    <reaction evidence="12">
        <text>4 Fe(II)-[cytochrome c] + O2 + 8 H(+)(in) = 4 Fe(III)-[cytochrome c] + 2 H2O + 4 H(+)(out)</text>
        <dbReference type="Rhea" id="RHEA:11436"/>
        <dbReference type="Rhea" id="RHEA-COMP:10350"/>
        <dbReference type="Rhea" id="RHEA-COMP:14399"/>
        <dbReference type="ChEBI" id="CHEBI:15377"/>
        <dbReference type="ChEBI" id="CHEBI:15378"/>
        <dbReference type="ChEBI" id="CHEBI:15379"/>
        <dbReference type="ChEBI" id="CHEBI:29033"/>
        <dbReference type="ChEBI" id="CHEBI:29034"/>
        <dbReference type="EC" id="7.1.1.9"/>
    </reaction>
</comment>
<comment type="subcellular location">
    <subcellularLocation>
        <location evidence="1">Membrane</location>
        <topology evidence="1">Multi-pass membrane protein</topology>
    </subcellularLocation>
</comment>
<keyword evidence="6" id="KW-0479">Metal-binding</keyword>
<protein>
    <recommendedName>
        <fullName evidence="3">cytochrome-c oxidase</fullName>
        <ecNumber evidence="3">7.1.1.9</ecNumber>
    </recommendedName>
</protein>
<evidence type="ECO:0000313" key="16">
    <source>
        <dbReference type="EMBL" id="KAA2212062.1"/>
    </source>
</evidence>
<keyword evidence="11 14" id="KW-0472">Membrane</keyword>
<evidence type="ECO:0000259" key="15">
    <source>
        <dbReference type="PROSITE" id="PS50857"/>
    </source>
</evidence>
<dbReference type="InterPro" id="IPR045187">
    <property type="entry name" value="CcO_II"/>
</dbReference>
<feature type="transmembrane region" description="Helical" evidence="14">
    <location>
        <begin position="76"/>
        <end position="97"/>
    </location>
</feature>
<evidence type="ECO:0000256" key="6">
    <source>
        <dbReference type="ARBA" id="ARBA00022723"/>
    </source>
</evidence>
<keyword evidence="4" id="KW-0813">Transport</keyword>
<keyword evidence="9 14" id="KW-1133">Transmembrane helix</keyword>
<dbReference type="Gene3D" id="2.60.40.420">
    <property type="entry name" value="Cupredoxins - blue copper proteins"/>
    <property type="match status" value="1"/>
</dbReference>
<dbReference type="GO" id="GO:0005507">
    <property type="term" value="F:copper ion binding"/>
    <property type="evidence" value="ECO:0007669"/>
    <property type="project" value="InterPro"/>
</dbReference>
<evidence type="ECO:0000256" key="10">
    <source>
        <dbReference type="ARBA" id="ARBA00023008"/>
    </source>
</evidence>
<feature type="compositionally biased region" description="Basic and acidic residues" evidence="13">
    <location>
        <begin position="314"/>
        <end position="325"/>
    </location>
</feature>
<dbReference type="InterPro" id="IPR008972">
    <property type="entry name" value="Cupredoxin"/>
</dbReference>
<keyword evidence="8" id="KW-0249">Electron transport</keyword>
<dbReference type="PROSITE" id="PS00078">
    <property type="entry name" value="COX2"/>
    <property type="match status" value="1"/>
</dbReference>
<dbReference type="GO" id="GO:0016020">
    <property type="term" value="C:membrane"/>
    <property type="evidence" value="ECO:0007669"/>
    <property type="project" value="UniProtKB-SubCell"/>
</dbReference>
<reference evidence="16 17" key="1">
    <citation type="journal article" date="2015" name="Int. J. Syst. Evol. Microbiol.">
        <title>Roseomonas oryzae sp. nov., isolated from paddy rhizosphere soil.</title>
        <authorList>
            <person name="Ramaprasad E.V."/>
            <person name="Sasikala Ch."/>
            <person name="Ramana Ch.V."/>
        </authorList>
    </citation>
    <scope>NUCLEOTIDE SEQUENCE [LARGE SCALE GENOMIC DNA]</scope>
    <source>
        <strain evidence="16 17">KCTC 42542</strain>
    </source>
</reference>
<keyword evidence="17" id="KW-1185">Reference proteome</keyword>
<dbReference type="InterPro" id="IPR001505">
    <property type="entry name" value="Copper_CuA"/>
</dbReference>
<dbReference type="PROSITE" id="PS50857">
    <property type="entry name" value="COX2_CUA"/>
    <property type="match status" value="1"/>
</dbReference>
<dbReference type="EC" id="7.1.1.9" evidence="3"/>
<dbReference type="OrthoDB" id="9781261at2"/>
<dbReference type="PRINTS" id="PR01166">
    <property type="entry name" value="CYCOXIDASEII"/>
</dbReference>
<evidence type="ECO:0000256" key="8">
    <source>
        <dbReference type="ARBA" id="ARBA00022982"/>
    </source>
</evidence>
<evidence type="ECO:0000256" key="1">
    <source>
        <dbReference type="ARBA" id="ARBA00004141"/>
    </source>
</evidence>
<dbReference type="Proteomes" id="UP000322110">
    <property type="component" value="Unassembled WGS sequence"/>
</dbReference>